<name>A0A8R1XLG5_ONCVO</name>
<reference evidence="1" key="2">
    <citation type="submission" date="2022-06" db="UniProtKB">
        <authorList>
            <consortium name="EnsemblMetazoa"/>
        </authorList>
    </citation>
    <scope>IDENTIFICATION</scope>
</reference>
<evidence type="ECO:0000313" key="2">
    <source>
        <dbReference type="Proteomes" id="UP000024404"/>
    </source>
</evidence>
<protein>
    <submittedName>
        <fullName evidence="1">Uncharacterized protein</fullName>
    </submittedName>
</protein>
<sequence>MWFKRIIAGKLSGLLPILGNKLKNCKIFKQASIDRIIQQADERTLSIVDRRNQNGNFVEGINGIISNESMNGMIWKESIALYI</sequence>
<accession>A0A8R1XLG5</accession>
<dbReference type="AlphaFoldDB" id="A0A8R1XLG5"/>
<dbReference type="EMBL" id="CMVM020000346">
    <property type="status" value="NOT_ANNOTATED_CDS"/>
    <property type="molecule type" value="Genomic_DNA"/>
</dbReference>
<proteinExistence type="predicted"/>
<keyword evidence="2" id="KW-1185">Reference proteome</keyword>
<dbReference type="Proteomes" id="UP000024404">
    <property type="component" value="Unassembled WGS sequence"/>
</dbReference>
<reference evidence="2" key="1">
    <citation type="submission" date="2013-10" db="EMBL/GenBank/DDBJ databases">
        <title>Genome sequencing of Onchocerca volvulus.</title>
        <authorList>
            <person name="Cotton J."/>
            <person name="Tsai J."/>
            <person name="Stanley E."/>
            <person name="Tracey A."/>
            <person name="Holroyd N."/>
            <person name="Lustigman S."/>
            <person name="Berriman M."/>
        </authorList>
    </citation>
    <scope>NUCLEOTIDE SEQUENCE</scope>
</reference>
<dbReference type="EnsemblMetazoa" id="OVOC11062.1">
    <property type="protein sequence ID" value="OVOC11062.1"/>
    <property type="gene ID" value="WBGene00247871"/>
</dbReference>
<organism evidence="1 2">
    <name type="scientific">Onchocerca volvulus</name>
    <dbReference type="NCBI Taxonomy" id="6282"/>
    <lineage>
        <taxon>Eukaryota</taxon>
        <taxon>Metazoa</taxon>
        <taxon>Ecdysozoa</taxon>
        <taxon>Nematoda</taxon>
        <taxon>Chromadorea</taxon>
        <taxon>Rhabditida</taxon>
        <taxon>Spirurina</taxon>
        <taxon>Spiruromorpha</taxon>
        <taxon>Filarioidea</taxon>
        <taxon>Onchocercidae</taxon>
        <taxon>Onchocerca</taxon>
    </lineage>
</organism>
<evidence type="ECO:0000313" key="1">
    <source>
        <dbReference type="EnsemblMetazoa" id="OVOC11062.1"/>
    </source>
</evidence>